<name>A0A4Q0SVF9_9BACT</name>
<dbReference type="Proteomes" id="UP000289437">
    <property type="component" value="Unassembled WGS sequence"/>
</dbReference>
<evidence type="ECO:0000313" key="4">
    <source>
        <dbReference type="Proteomes" id="UP000289437"/>
    </source>
</evidence>
<comment type="caution">
    <text evidence="3">The sequence shown here is derived from an EMBL/GenBank/DDBJ whole genome shotgun (WGS) entry which is preliminary data.</text>
</comment>
<dbReference type="AlphaFoldDB" id="A0A4Q0SVF9"/>
<dbReference type="Gene3D" id="2.10.260.10">
    <property type="match status" value="1"/>
</dbReference>
<sequence length="84" mass="9759">MANIEKARVFMNGRSQAVRIPAEYRFSVQEVYIRRNPENGELVLSEHPLKRSLTEIFAQIDDAGGAGDLLLDRDQRQPEEREWM</sequence>
<evidence type="ECO:0000313" key="3">
    <source>
        <dbReference type="EMBL" id="RXH54767.1"/>
    </source>
</evidence>
<reference evidence="3 4" key="1">
    <citation type="submission" date="2018-11" db="EMBL/GenBank/DDBJ databases">
        <authorList>
            <person name="Mardanov A.V."/>
            <person name="Ravin N.V."/>
            <person name="Dedysh S.N."/>
        </authorList>
    </citation>
    <scope>NUCLEOTIDE SEQUENCE [LARGE SCALE GENOMIC DNA]</scope>
    <source>
        <strain evidence="3 4">AF10</strain>
    </source>
</reference>
<dbReference type="RefSeq" id="WP_128914506.1">
    <property type="nucleotide sequence ID" value="NZ_RDSM01000003.1"/>
</dbReference>
<keyword evidence="1" id="KW-0238">DNA-binding</keyword>
<dbReference type="InterPro" id="IPR037914">
    <property type="entry name" value="SpoVT-AbrB_sf"/>
</dbReference>
<evidence type="ECO:0000256" key="1">
    <source>
        <dbReference type="PROSITE-ProRule" id="PRU01076"/>
    </source>
</evidence>
<dbReference type="GO" id="GO:0003677">
    <property type="term" value="F:DNA binding"/>
    <property type="evidence" value="ECO:0007669"/>
    <property type="project" value="UniProtKB-UniRule"/>
</dbReference>
<accession>A0A4Q0SVF9</accession>
<proteinExistence type="predicted"/>
<organism evidence="3 4">
    <name type="scientific">Granulicella sibirica</name>
    <dbReference type="NCBI Taxonomy" id="2479048"/>
    <lineage>
        <taxon>Bacteria</taxon>
        <taxon>Pseudomonadati</taxon>
        <taxon>Acidobacteriota</taxon>
        <taxon>Terriglobia</taxon>
        <taxon>Terriglobales</taxon>
        <taxon>Acidobacteriaceae</taxon>
        <taxon>Granulicella</taxon>
    </lineage>
</organism>
<evidence type="ECO:0000259" key="2">
    <source>
        <dbReference type="PROSITE" id="PS51740"/>
    </source>
</evidence>
<dbReference type="OrthoDB" id="9810009at2"/>
<dbReference type="PROSITE" id="PS51740">
    <property type="entry name" value="SPOVT_ABRB"/>
    <property type="match status" value="1"/>
</dbReference>
<dbReference type="InterPro" id="IPR007159">
    <property type="entry name" value="SpoVT-AbrB_dom"/>
</dbReference>
<dbReference type="EMBL" id="RDSM01000003">
    <property type="protein sequence ID" value="RXH54767.1"/>
    <property type="molecule type" value="Genomic_DNA"/>
</dbReference>
<keyword evidence="4" id="KW-1185">Reference proteome</keyword>
<reference evidence="4" key="2">
    <citation type="submission" date="2019-02" db="EMBL/GenBank/DDBJ databases">
        <title>Granulicella sibirica sp. nov., a psychrotolerant acidobacterium isolated from an organic soil layer in forested tundra, West Siberia.</title>
        <authorList>
            <person name="Oshkin I.Y."/>
            <person name="Kulichevskaya I.S."/>
            <person name="Rijpstra W.I.C."/>
            <person name="Sinninghe Damste J.S."/>
            <person name="Rakitin A.L."/>
            <person name="Ravin N.V."/>
            <person name="Dedysh S.N."/>
        </authorList>
    </citation>
    <scope>NUCLEOTIDE SEQUENCE [LARGE SCALE GENOMIC DNA]</scope>
    <source>
        <strain evidence="4">AF10</strain>
    </source>
</reference>
<feature type="domain" description="SpoVT-AbrB" evidence="2">
    <location>
        <begin position="7"/>
        <end position="49"/>
    </location>
</feature>
<gene>
    <name evidence="3" type="ORF">GRAN_3871</name>
</gene>
<protein>
    <submittedName>
        <fullName evidence="3">Virulence plasmid protein</fullName>
    </submittedName>
</protein>
<dbReference type="SUPFAM" id="SSF89447">
    <property type="entry name" value="AbrB/MazE/MraZ-like"/>
    <property type="match status" value="1"/>
</dbReference>